<feature type="domain" description="Transposase zinc-binding" evidence="3">
    <location>
        <begin position="29"/>
        <end position="118"/>
    </location>
</feature>
<dbReference type="AlphaFoldDB" id="A0A2S7U3A6"/>
<dbReference type="InterPro" id="IPR007069">
    <property type="entry name" value="Transposase_32"/>
</dbReference>
<dbReference type="GO" id="GO:0003677">
    <property type="term" value="F:DNA binding"/>
    <property type="evidence" value="ECO:0007669"/>
    <property type="project" value="InterPro"/>
</dbReference>
<gene>
    <name evidence="4" type="ORF">BSZ32_10530</name>
</gene>
<dbReference type="InterPro" id="IPR026889">
    <property type="entry name" value="Zn_Tnp"/>
</dbReference>
<organism evidence="4 5">
    <name type="scientific">Rubritalea profundi</name>
    <dbReference type="NCBI Taxonomy" id="1658618"/>
    <lineage>
        <taxon>Bacteria</taxon>
        <taxon>Pseudomonadati</taxon>
        <taxon>Verrucomicrobiota</taxon>
        <taxon>Verrucomicrobiia</taxon>
        <taxon>Verrucomicrobiales</taxon>
        <taxon>Rubritaleaceae</taxon>
        <taxon>Rubritalea</taxon>
    </lineage>
</organism>
<evidence type="ECO:0000259" key="3">
    <source>
        <dbReference type="Pfam" id="PF14319"/>
    </source>
</evidence>
<protein>
    <submittedName>
        <fullName evidence="4">Uncharacterized protein</fullName>
    </submittedName>
</protein>
<accession>A0A2S7U3A6</accession>
<dbReference type="Proteomes" id="UP000239907">
    <property type="component" value="Unassembled WGS sequence"/>
</dbReference>
<dbReference type="Pfam" id="PF14319">
    <property type="entry name" value="Zn_Tnp_IS91"/>
    <property type="match status" value="1"/>
</dbReference>
<reference evidence="4 5" key="1">
    <citation type="submission" date="2016-12" db="EMBL/GenBank/DDBJ databases">
        <title>Study of bacterial adaptation to deep sea.</title>
        <authorList>
            <person name="Song J."/>
            <person name="Yoshizawa S."/>
            <person name="Kogure K."/>
        </authorList>
    </citation>
    <scope>NUCLEOTIDE SEQUENCE [LARGE SCALE GENOMIC DNA]</scope>
    <source>
        <strain evidence="4 5">SAORIC-165</strain>
    </source>
</reference>
<dbReference type="GO" id="GO:0004803">
    <property type="term" value="F:transposase activity"/>
    <property type="evidence" value="ECO:0007669"/>
    <property type="project" value="InterPro"/>
</dbReference>
<evidence type="ECO:0000313" key="4">
    <source>
        <dbReference type="EMBL" id="PQJ28884.1"/>
    </source>
</evidence>
<dbReference type="PANTHER" id="PTHR37023:SF1">
    <property type="entry name" value="ISSOD25 TRANSPOSASE TNPA_ISSOD25"/>
    <property type="match status" value="1"/>
</dbReference>
<feature type="compositionally biased region" description="Basic and acidic residues" evidence="1">
    <location>
        <begin position="469"/>
        <end position="478"/>
    </location>
</feature>
<keyword evidence="5" id="KW-1185">Reference proteome</keyword>
<name>A0A2S7U3A6_9BACT</name>
<dbReference type="OrthoDB" id="1390421at2"/>
<evidence type="ECO:0000256" key="1">
    <source>
        <dbReference type="SAM" id="MobiDB-lite"/>
    </source>
</evidence>
<evidence type="ECO:0000259" key="2">
    <source>
        <dbReference type="Pfam" id="PF04986"/>
    </source>
</evidence>
<comment type="caution">
    <text evidence="4">The sequence shown here is derived from an EMBL/GenBank/DDBJ whole genome shotgun (WGS) entry which is preliminary data.</text>
</comment>
<dbReference type="Pfam" id="PF04986">
    <property type="entry name" value="Y2_Tnp"/>
    <property type="match status" value="1"/>
</dbReference>
<evidence type="ECO:0000313" key="5">
    <source>
        <dbReference type="Proteomes" id="UP000239907"/>
    </source>
</evidence>
<sequence length="503" mass="57863">MPSIYQPRRPRASPLWQIVHHGWNDFLSDYEQHHRKTLGPLRTGTIATVESFLRCGDLAAGFTRFQCPDCGHEKLLAFTCKRRHFCPACHQRRVRSTSSWIAACVCHDVPHRQFVFTIPRVLRGIFRKRRHLLTHLFHIATSSLQHAFRAQLDLPDGRIGAVAAVHTFGDYLIFHPHLHILAADGLFTPDGTFHCMPAEDLAPAIELFRHRFLHALRDAGLISPKRLAHLLSWKHSGFNIDNGGEEIIAPHDTAGRERLAQYLLRYPFSLQKITWNATTKTVIYRSKRHHNTKRNFEIFKAPDFIAAAIDHLPPKGQQTVRYYGIYSNKSRGLAPLDSFTTITPPQQQPKPPSKPPTSTQILLIPAPPKRRARDMRPLWRDLILKVWGGDPLQCPCCKGIMKPVRTFLRPEEIEFFLRLYGLWEGIIHLPRPPPPFDIDTMEPIEPPWQAIKEWIPDDEPDLKWFNQERKPVGDDSRQYDQSPAWQPTEIPLGDGLTLILEDS</sequence>
<proteinExistence type="predicted"/>
<dbReference type="EMBL" id="MQWA01000001">
    <property type="protein sequence ID" value="PQJ28884.1"/>
    <property type="molecule type" value="Genomic_DNA"/>
</dbReference>
<feature type="region of interest" description="Disordered" evidence="1">
    <location>
        <begin position="469"/>
        <end position="488"/>
    </location>
</feature>
<dbReference type="GO" id="GO:0006313">
    <property type="term" value="P:DNA transposition"/>
    <property type="evidence" value="ECO:0007669"/>
    <property type="project" value="InterPro"/>
</dbReference>
<feature type="domain" description="Transposase IS801/IS1294" evidence="2">
    <location>
        <begin position="160"/>
        <end position="329"/>
    </location>
</feature>
<dbReference type="RefSeq" id="WP_105043372.1">
    <property type="nucleotide sequence ID" value="NZ_MQWA01000001.1"/>
</dbReference>
<dbReference type="PANTHER" id="PTHR37023">
    <property type="entry name" value="TRANSPOSASE"/>
    <property type="match status" value="1"/>
</dbReference>